<gene>
    <name evidence="1" type="ORF">BOW53_09400</name>
</gene>
<dbReference type="AlphaFoldDB" id="A0A1T2L4L5"/>
<organism evidence="1 2">
    <name type="scientific">Solemya pervernicosa gill symbiont</name>
    <dbReference type="NCBI Taxonomy" id="642797"/>
    <lineage>
        <taxon>Bacteria</taxon>
        <taxon>Pseudomonadati</taxon>
        <taxon>Pseudomonadota</taxon>
        <taxon>Gammaproteobacteria</taxon>
        <taxon>sulfur-oxidizing symbionts</taxon>
    </lineage>
</organism>
<reference evidence="1 2" key="1">
    <citation type="submission" date="2016-11" db="EMBL/GenBank/DDBJ databases">
        <title>Mixed transmission modes and dynamic genome evolution in an obligate animal-bacterial symbiosis.</title>
        <authorList>
            <person name="Russell S.L."/>
            <person name="Corbett-Detig R.B."/>
            <person name="Cavanaugh C.M."/>
        </authorList>
    </citation>
    <scope>NUCLEOTIDE SEQUENCE [LARGE SCALE GENOMIC DNA]</scope>
    <source>
        <strain evidence="1">Sveles-Q1</strain>
    </source>
</reference>
<name>A0A1T2L4L5_9GAMM</name>
<evidence type="ECO:0000313" key="1">
    <source>
        <dbReference type="EMBL" id="OOZ39980.1"/>
    </source>
</evidence>
<evidence type="ECO:0000313" key="2">
    <source>
        <dbReference type="Proteomes" id="UP000191110"/>
    </source>
</evidence>
<keyword evidence="2" id="KW-1185">Reference proteome</keyword>
<dbReference type="RefSeq" id="WP_078483827.1">
    <property type="nucleotide sequence ID" value="NZ_MPRL01000036.1"/>
</dbReference>
<accession>A0A1T2L4L5</accession>
<sequence length="87" mass="9616">MQDSALSQVIELIEKEPQNGQSLLLYALVMSLSTANGHYLFLLNKLADMSPENRQLAYGLMELMVEGGNQTADWGEAVSRMSRAIRG</sequence>
<dbReference type="EMBL" id="MPRL01000036">
    <property type="protein sequence ID" value="OOZ39980.1"/>
    <property type="molecule type" value="Genomic_DNA"/>
</dbReference>
<proteinExistence type="predicted"/>
<protein>
    <submittedName>
        <fullName evidence="1">Uncharacterized protein</fullName>
    </submittedName>
</protein>
<dbReference type="Proteomes" id="UP000191110">
    <property type="component" value="Unassembled WGS sequence"/>
</dbReference>
<dbReference type="OrthoDB" id="5796758at2"/>
<comment type="caution">
    <text evidence="1">The sequence shown here is derived from an EMBL/GenBank/DDBJ whole genome shotgun (WGS) entry which is preliminary data.</text>
</comment>